<feature type="transmembrane region" description="Helical" evidence="2">
    <location>
        <begin position="6"/>
        <end position="27"/>
    </location>
</feature>
<dbReference type="CDD" id="cd00920">
    <property type="entry name" value="Cupredoxin"/>
    <property type="match status" value="1"/>
</dbReference>
<evidence type="ECO:0000313" key="3">
    <source>
        <dbReference type="EMBL" id="CAG8545076.1"/>
    </source>
</evidence>
<evidence type="ECO:0000256" key="2">
    <source>
        <dbReference type="SAM" id="Phobius"/>
    </source>
</evidence>
<dbReference type="PANTHER" id="PTHR34883:SF15">
    <property type="entry name" value="EXTRACELLULAR SERINE-RICH PROTEIN"/>
    <property type="match status" value="1"/>
</dbReference>
<keyword evidence="2" id="KW-0812">Transmembrane</keyword>
<protein>
    <submittedName>
        <fullName evidence="3">15345_t:CDS:1</fullName>
    </submittedName>
</protein>
<keyword evidence="4" id="KW-1185">Reference proteome</keyword>
<evidence type="ECO:0000256" key="1">
    <source>
        <dbReference type="SAM" id="MobiDB-lite"/>
    </source>
</evidence>
<proteinExistence type="predicted"/>
<dbReference type="AlphaFoldDB" id="A0A9N9AWV6"/>
<accession>A0A9N9AWV6</accession>
<organism evidence="3 4">
    <name type="scientific">Acaulospora morrowiae</name>
    <dbReference type="NCBI Taxonomy" id="94023"/>
    <lineage>
        <taxon>Eukaryota</taxon>
        <taxon>Fungi</taxon>
        <taxon>Fungi incertae sedis</taxon>
        <taxon>Mucoromycota</taxon>
        <taxon>Glomeromycotina</taxon>
        <taxon>Glomeromycetes</taxon>
        <taxon>Diversisporales</taxon>
        <taxon>Acaulosporaceae</taxon>
        <taxon>Acaulospora</taxon>
    </lineage>
</organism>
<reference evidence="3" key="1">
    <citation type="submission" date="2021-06" db="EMBL/GenBank/DDBJ databases">
        <authorList>
            <person name="Kallberg Y."/>
            <person name="Tangrot J."/>
            <person name="Rosling A."/>
        </authorList>
    </citation>
    <scope>NUCLEOTIDE SEQUENCE</scope>
    <source>
        <strain evidence="3">CL551</strain>
    </source>
</reference>
<feature type="compositionally biased region" description="Basic and acidic residues" evidence="1">
    <location>
        <begin position="190"/>
        <end position="204"/>
    </location>
</feature>
<keyword evidence="2" id="KW-0472">Membrane</keyword>
<dbReference type="Proteomes" id="UP000789342">
    <property type="component" value="Unassembled WGS sequence"/>
</dbReference>
<dbReference type="EMBL" id="CAJVPV010003167">
    <property type="protein sequence ID" value="CAG8545076.1"/>
    <property type="molecule type" value="Genomic_DNA"/>
</dbReference>
<dbReference type="InterPro" id="IPR008972">
    <property type="entry name" value="Cupredoxin"/>
</dbReference>
<feature type="compositionally biased region" description="Low complexity" evidence="1">
    <location>
        <begin position="134"/>
        <end position="160"/>
    </location>
</feature>
<dbReference type="PANTHER" id="PTHR34883">
    <property type="entry name" value="SERINE-RICH PROTEIN, PUTATIVE-RELATED-RELATED"/>
    <property type="match status" value="1"/>
</dbReference>
<feature type="region of interest" description="Disordered" evidence="1">
    <location>
        <begin position="134"/>
        <end position="204"/>
    </location>
</feature>
<gene>
    <name evidence="3" type="ORF">AMORRO_LOCUS5311</name>
</gene>
<evidence type="ECO:0000313" key="4">
    <source>
        <dbReference type="Proteomes" id="UP000789342"/>
    </source>
</evidence>
<feature type="compositionally biased region" description="Polar residues" evidence="1">
    <location>
        <begin position="161"/>
        <end position="174"/>
    </location>
</feature>
<sequence>MTIQFVKFIFIIYSIFTFNVFAAVFVIEVGKGDVPQFSPQKMTANIGDVVVFNFVGSGTYNVIQSAGPIGSCVKKKTNSSSLTPFQSKNNTKLSIAVTDDIVDAPGNIFFYCGVRDHCKYGMWGVIYVPNSKISSTSSSTTTATSDNNSESSTSSSATSSPVADNSTESGSTPKNRARLNTPDGNSTREITGDDKFVNQDRQRHHMTEQIQDIIIGRYDYI</sequence>
<dbReference type="InterPro" id="IPR052953">
    <property type="entry name" value="Ser-rich/MCO-related"/>
</dbReference>
<dbReference type="OrthoDB" id="2449374at2759"/>
<keyword evidence="2" id="KW-1133">Transmembrane helix</keyword>
<name>A0A9N9AWV6_9GLOM</name>
<dbReference type="SUPFAM" id="SSF49503">
    <property type="entry name" value="Cupredoxins"/>
    <property type="match status" value="1"/>
</dbReference>
<dbReference type="Gene3D" id="2.60.40.420">
    <property type="entry name" value="Cupredoxins - blue copper proteins"/>
    <property type="match status" value="1"/>
</dbReference>
<comment type="caution">
    <text evidence="3">The sequence shown here is derived from an EMBL/GenBank/DDBJ whole genome shotgun (WGS) entry which is preliminary data.</text>
</comment>